<organism evidence="1 2">
    <name type="scientific">Sinorhizobium alkalisoli</name>
    <dbReference type="NCBI Taxonomy" id="1752398"/>
    <lineage>
        <taxon>Bacteria</taxon>
        <taxon>Pseudomonadati</taxon>
        <taxon>Pseudomonadota</taxon>
        <taxon>Alphaproteobacteria</taxon>
        <taxon>Hyphomicrobiales</taxon>
        <taxon>Rhizobiaceae</taxon>
        <taxon>Sinorhizobium/Ensifer group</taxon>
        <taxon>Sinorhizobium</taxon>
    </lineage>
</organism>
<protein>
    <submittedName>
        <fullName evidence="1">Uncharacterized protein</fullName>
    </submittedName>
</protein>
<dbReference type="OrthoDB" id="8302396at2"/>
<dbReference type="EMBL" id="LYBW01000064">
    <property type="protein sequence ID" value="ODR88760.1"/>
    <property type="molecule type" value="Genomic_DNA"/>
</dbReference>
<reference evidence="2" key="1">
    <citation type="submission" date="2016-05" db="EMBL/GenBank/DDBJ databases">
        <authorList>
            <person name="Li Y."/>
        </authorList>
    </citation>
    <scope>NUCLEOTIDE SEQUENCE [LARGE SCALE GENOMIC DNA]</scope>
    <source>
        <strain evidence="2">YIC4027</strain>
    </source>
</reference>
<evidence type="ECO:0000313" key="1">
    <source>
        <dbReference type="EMBL" id="ODR88760.1"/>
    </source>
</evidence>
<dbReference type="RefSeq" id="WP_069461144.1">
    <property type="nucleotide sequence ID" value="NZ_LYBW01000064.1"/>
</dbReference>
<dbReference type="STRING" id="1752398.A8M32_25180"/>
<proteinExistence type="predicted"/>
<name>A0A1E3V5D7_9HYPH</name>
<evidence type="ECO:0000313" key="2">
    <source>
        <dbReference type="Proteomes" id="UP000094342"/>
    </source>
</evidence>
<comment type="caution">
    <text evidence="1">The sequence shown here is derived from an EMBL/GenBank/DDBJ whole genome shotgun (WGS) entry which is preliminary data.</text>
</comment>
<dbReference type="AlphaFoldDB" id="A0A1E3V5D7"/>
<sequence>MSGRLLGPLSGSPSVTQGAGNIGQALNCVRNIILAAALDCDCRARVEEALARLEQFERHRENRRRILMIRDRQCTIAALLELLPDLSALDARAPDGGVIEEASLLLADIASAANTGAQILNEMLNAEARYATPARGS</sequence>
<dbReference type="Proteomes" id="UP000094342">
    <property type="component" value="Unassembled WGS sequence"/>
</dbReference>
<gene>
    <name evidence="1" type="ORF">A8M32_25180</name>
</gene>
<accession>A0A1E3V5D7</accession>
<keyword evidence="2" id="KW-1185">Reference proteome</keyword>